<protein>
    <submittedName>
        <fullName evidence="1">Uncharacterized protein</fullName>
    </submittedName>
</protein>
<evidence type="ECO:0000313" key="2">
    <source>
        <dbReference type="Proteomes" id="UP000316125"/>
    </source>
</evidence>
<dbReference type="Proteomes" id="UP000316125">
    <property type="component" value="Chromosome"/>
</dbReference>
<gene>
    <name evidence="1" type="ORF">FIV50_14545</name>
</gene>
<name>A0A4Y5YSS9_9MICO</name>
<evidence type="ECO:0000313" key="1">
    <source>
        <dbReference type="EMBL" id="QDE35900.1"/>
    </source>
</evidence>
<dbReference type="AlphaFoldDB" id="A0A4Y5YSS9"/>
<proteinExistence type="predicted"/>
<accession>A0A4Y5YSS9</accession>
<organism evidence="1 2">
    <name type="scientific">Microbacterium foliorum</name>
    <dbReference type="NCBI Taxonomy" id="104336"/>
    <lineage>
        <taxon>Bacteria</taxon>
        <taxon>Bacillati</taxon>
        <taxon>Actinomycetota</taxon>
        <taxon>Actinomycetes</taxon>
        <taxon>Micrococcales</taxon>
        <taxon>Microbacteriaceae</taxon>
        <taxon>Microbacterium</taxon>
    </lineage>
</organism>
<dbReference type="RefSeq" id="WP_140038044.1">
    <property type="nucleotide sequence ID" value="NZ_CP041040.1"/>
</dbReference>
<dbReference type="EMBL" id="CP041040">
    <property type="protein sequence ID" value="QDE35900.1"/>
    <property type="molecule type" value="Genomic_DNA"/>
</dbReference>
<sequence length="93" mass="10293">MAEQKTMVQTEILADGVTYLLAQDQDLDDLKRRIEEAIATAGTFVDFVVVGNRQVSLLITPRSRMSISVATVLFDARDTGDVDFPFGGHYDLL</sequence>
<reference evidence="1 2" key="1">
    <citation type="submission" date="2019-06" db="EMBL/GenBank/DDBJ databases">
        <title>Complete genome of Microbacterium foliorum M2.</title>
        <authorList>
            <person name="Cao G."/>
        </authorList>
    </citation>
    <scope>NUCLEOTIDE SEQUENCE [LARGE SCALE GENOMIC DNA]</scope>
    <source>
        <strain evidence="1 2">M2</strain>
    </source>
</reference>
<dbReference type="OrthoDB" id="5120955at2"/>